<keyword evidence="1 3" id="KW-0378">Hydrolase</keyword>
<dbReference type="Gene3D" id="3.20.20.520">
    <property type="entry name" value="Glycosyl hydrolase family 115"/>
    <property type="match status" value="1"/>
</dbReference>
<dbReference type="PANTHER" id="PTHR37842:SF2">
    <property type="entry name" value="GYLCOSYL HYDROLASE 115 C-TERMINAL DOMAIN-CONTAINING PROTEIN"/>
    <property type="match status" value="1"/>
</dbReference>
<name>A0A926HY11_9FIRM</name>
<comment type="caution">
    <text evidence="3">The sequence shown here is derived from an EMBL/GenBank/DDBJ whole genome shotgun (WGS) entry which is preliminary data.</text>
</comment>
<dbReference type="GO" id="GO:0046559">
    <property type="term" value="F:alpha-glucuronidase activity"/>
    <property type="evidence" value="ECO:0007669"/>
    <property type="project" value="InterPro"/>
</dbReference>
<dbReference type="EMBL" id="JACRSU010000001">
    <property type="protein sequence ID" value="MBC8539645.1"/>
    <property type="molecule type" value="Genomic_DNA"/>
</dbReference>
<gene>
    <name evidence="3" type="ORF">H8698_01490</name>
</gene>
<dbReference type="Proteomes" id="UP000611762">
    <property type="component" value="Unassembled WGS sequence"/>
</dbReference>
<sequence length="659" mass="75258">MFQLIENGKSAEIFAADGEESWVYLAAEDLQKDLCRLSGQERPKPLAYGVPKANSIFIGTVSNPQAAEAARGAEQPTGKEGYAITVQENMIYILGTDDFGTMWGIYTFCEEILNIPPCYLFDGVLPDVRQNLAVPAQTISGRPKSFGFRGFFLNDEDLLTEWMENGGTRDIDYPFYGQVIHPQAMEMVAETVLRLKMNLIIPSSFVDICNPAEETLVAICARRGLYVSQHHIEPMGVSYFTFQNYLKARGEKCEISFISNREKMIEIWRHYAQKWAKYPRVIWQLGLRGKADRPVWHADRLVGSTPKERGSLISDAIHAQYELVKDVLGTENFYSTATLWMEGADLFNQGFLTIPQKTTIIFSDIGYNQLWSDDFWRVKREKGRSYGVYYHVQFWNWGPHLTEGTQPEKMRYCLETALQSACGDYAILNISNIREFTMSAFGFSKMAWDISSATDTVLQYCTQLYGSAAETVCTFYRRYFNAFAEGSGELLRWYCDRNNFNYHEYGPLPFHNLSLNDGFLRRFAQDLMTGDEHFHDPGMEKLFEAASIGFNEVYADVKKESGVSGAAKAHLISSLELQSYVMHCLYDYAKNVKLGTDSARRQNKQEARVFLTQAAKNLEDILTKRACAETGVFLNWYRGDKKMNILQMKQDVLTYLKTI</sequence>
<evidence type="ECO:0000313" key="4">
    <source>
        <dbReference type="Proteomes" id="UP000611762"/>
    </source>
</evidence>
<feature type="domain" description="Alpha glucuronidase N-terminal" evidence="2">
    <location>
        <begin position="18"/>
        <end position="107"/>
    </location>
</feature>
<dbReference type="Pfam" id="PF03648">
    <property type="entry name" value="Glyco_hydro_67N"/>
    <property type="match status" value="1"/>
</dbReference>
<evidence type="ECO:0000259" key="2">
    <source>
        <dbReference type="Pfam" id="PF03648"/>
    </source>
</evidence>
<dbReference type="RefSeq" id="WP_249310864.1">
    <property type="nucleotide sequence ID" value="NZ_JACRSU010000001.1"/>
</dbReference>
<dbReference type="PANTHER" id="PTHR37842">
    <property type="match status" value="1"/>
</dbReference>
<evidence type="ECO:0000313" key="3">
    <source>
        <dbReference type="EMBL" id="MBC8539645.1"/>
    </source>
</evidence>
<dbReference type="InterPro" id="IPR005154">
    <property type="entry name" value="Glyco_hydro_67_aGlcAse_N"/>
</dbReference>
<reference evidence="3" key="1">
    <citation type="submission" date="2020-08" db="EMBL/GenBank/DDBJ databases">
        <title>Genome public.</title>
        <authorList>
            <person name="Liu C."/>
            <person name="Sun Q."/>
        </authorList>
    </citation>
    <scope>NUCLEOTIDE SEQUENCE</scope>
    <source>
        <strain evidence="3">H8</strain>
    </source>
</reference>
<accession>A0A926HY11</accession>
<dbReference type="Pfam" id="PF15979">
    <property type="entry name" value="Glyco_hydro_115"/>
    <property type="match status" value="1"/>
</dbReference>
<dbReference type="Gene3D" id="3.30.379.10">
    <property type="entry name" value="Chitobiase/beta-hexosaminidase domain 2-like"/>
    <property type="match status" value="1"/>
</dbReference>
<evidence type="ECO:0000256" key="1">
    <source>
        <dbReference type="ARBA" id="ARBA00022801"/>
    </source>
</evidence>
<organism evidence="3 4">
    <name type="scientific">Congzhengia minquanensis</name>
    <dbReference type="NCBI Taxonomy" id="2763657"/>
    <lineage>
        <taxon>Bacteria</taxon>
        <taxon>Bacillati</taxon>
        <taxon>Bacillota</taxon>
        <taxon>Clostridia</taxon>
        <taxon>Eubacteriales</taxon>
        <taxon>Oscillospiraceae</taxon>
        <taxon>Congzhengia</taxon>
    </lineage>
</organism>
<protein>
    <submittedName>
        <fullName evidence="3">Glycosyl hydrolase 115 family protein</fullName>
    </submittedName>
</protein>
<dbReference type="InterPro" id="IPR031924">
    <property type="entry name" value="GH115"/>
</dbReference>
<dbReference type="GO" id="GO:0045493">
    <property type="term" value="P:xylan catabolic process"/>
    <property type="evidence" value="ECO:0007669"/>
    <property type="project" value="InterPro"/>
</dbReference>
<keyword evidence="4" id="KW-1185">Reference proteome</keyword>
<proteinExistence type="predicted"/>
<dbReference type="AlphaFoldDB" id="A0A926HY11"/>
<dbReference type="InterPro" id="IPR042301">
    <property type="entry name" value="GH115_sf"/>
</dbReference>
<dbReference type="SUPFAM" id="SSF55545">
    <property type="entry name" value="beta-N-acetylhexosaminidase-like domain"/>
    <property type="match status" value="1"/>
</dbReference>
<dbReference type="InterPro" id="IPR029018">
    <property type="entry name" value="Hex-like_dom2"/>
</dbReference>